<protein>
    <submittedName>
        <fullName evidence="1">Uncharacterized protein</fullName>
    </submittedName>
</protein>
<evidence type="ECO:0000313" key="1">
    <source>
        <dbReference type="EMBL" id="OCR24972.1"/>
    </source>
</evidence>
<reference evidence="1 2" key="1">
    <citation type="submission" date="2015-07" db="EMBL/GenBank/DDBJ databases">
        <title>Draft genome sequence of a diazotrophic, plant growth-promoting rhizobacterium of the Pseudomonas syringae complex.</title>
        <authorList>
            <person name="Patten C.L."/>
            <person name="Jeong H."/>
        </authorList>
    </citation>
    <scope>NUCLEOTIDE SEQUENCE [LARGE SCALE GENOMIC DNA]</scope>
    <source>
        <strain evidence="1 2">GR12-2</strain>
    </source>
</reference>
<dbReference type="RefSeq" id="WP_065833223.1">
    <property type="nucleotide sequence ID" value="NZ_LGSI01000038.1"/>
</dbReference>
<proteinExistence type="predicted"/>
<name>A0A1C7Z4K0_PSESX</name>
<gene>
    <name evidence="1" type="ORF">AFK24_10725</name>
</gene>
<accession>A0A1C7Z4K0</accession>
<sequence>MGMVNRYGEMPPVIIKPRLEDPSIKKTSANTNRILLEIGENPVALNTMAMEQSKLRPLFKDFDAEKVSPEELGNIGKQLLAFGLVDNLTADLMGRAALEFDKDGKISHPDVKINALEFFAKRIDEMQTKVLTGDKYSKLLLPDYIKTVHVMKNLQVFASTGDSYGTMALNKRIKNGEKIKDELLPPKLKSKV</sequence>
<evidence type="ECO:0000313" key="2">
    <source>
        <dbReference type="Proteomes" id="UP000093104"/>
    </source>
</evidence>
<dbReference type="Proteomes" id="UP000093104">
    <property type="component" value="Unassembled WGS sequence"/>
</dbReference>
<dbReference type="OrthoDB" id="6932284at2"/>
<dbReference type="EMBL" id="LGSI01000038">
    <property type="protein sequence ID" value="OCR24972.1"/>
    <property type="molecule type" value="Genomic_DNA"/>
</dbReference>
<dbReference type="PATRIC" id="fig|317.243.peg.1840"/>
<organism evidence="1 2">
    <name type="scientific">Pseudomonas syringae</name>
    <dbReference type="NCBI Taxonomy" id="317"/>
    <lineage>
        <taxon>Bacteria</taxon>
        <taxon>Pseudomonadati</taxon>
        <taxon>Pseudomonadota</taxon>
        <taxon>Gammaproteobacteria</taxon>
        <taxon>Pseudomonadales</taxon>
        <taxon>Pseudomonadaceae</taxon>
        <taxon>Pseudomonas</taxon>
    </lineage>
</organism>
<comment type="caution">
    <text evidence="1">The sequence shown here is derived from an EMBL/GenBank/DDBJ whole genome shotgun (WGS) entry which is preliminary data.</text>
</comment>
<dbReference type="AlphaFoldDB" id="A0A1C7Z4K0"/>